<dbReference type="EMBL" id="JAULSW010000002">
    <property type="protein sequence ID" value="KAK3390445.1"/>
    <property type="molecule type" value="Genomic_DNA"/>
</dbReference>
<organism evidence="3 4">
    <name type="scientific">Podospora didyma</name>
    <dbReference type="NCBI Taxonomy" id="330526"/>
    <lineage>
        <taxon>Eukaryota</taxon>
        <taxon>Fungi</taxon>
        <taxon>Dikarya</taxon>
        <taxon>Ascomycota</taxon>
        <taxon>Pezizomycotina</taxon>
        <taxon>Sordariomycetes</taxon>
        <taxon>Sordariomycetidae</taxon>
        <taxon>Sordariales</taxon>
        <taxon>Podosporaceae</taxon>
        <taxon>Podospora</taxon>
    </lineage>
</organism>
<evidence type="ECO:0000313" key="4">
    <source>
        <dbReference type="Proteomes" id="UP001285441"/>
    </source>
</evidence>
<dbReference type="Gene3D" id="4.10.240.10">
    <property type="entry name" value="Zn(2)-C6 fungal-type DNA-binding domain"/>
    <property type="match status" value="1"/>
</dbReference>
<feature type="compositionally biased region" description="Polar residues" evidence="2">
    <location>
        <begin position="284"/>
        <end position="293"/>
    </location>
</feature>
<feature type="region of interest" description="Disordered" evidence="2">
    <location>
        <begin position="537"/>
        <end position="572"/>
    </location>
</feature>
<comment type="caution">
    <text evidence="3">The sequence shown here is derived from an EMBL/GenBank/DDBJ whole genome shotgun (WGS) entry which is preliminary data.</text>
</comment>
<dbReference type="GO" id="GO:0008270">
    <property type="term" value="F:zinc ion binding"/>
    <property type="evidence" value="ECO:0007669"/>
    <property type="project" value="InterPro"/>
</dbReference>
<proteinExistence type="predicted"/>
<protein>
    <submittedName>
        <fullName evidence="3">Uncharacterized protein</fullName>
    </submittedName>
</protein>
<reference evidence="3" key="2">
    <citation type="submission" date="2023-06" db="EMBL/GenBank/DDBJ databases">
        <authorList>
            <consortium name="Lawrence Berkeley National Laboratory"/>
            <person name="Haridas S."/>
            <person name="Hensen N."/>
            <person name="Bonometti L."/>
            <person name="Westerberg I."/>
            <person name="Brannstrom I.O."/>
            <person name="Guillou S."/>
            <person name="Cros-Aarteil S."/>
            <person name="Calhoun S."/>
            <person name="Kuo A."/>
            <person name="Mondo S."/>
            <person name="Pangilinan J."/>
            <person name="Riley R."/>
            <person name="LaButti K."/>
            <person name="Andreopoulos B."/>
            <person name="Lipzen A."/>
            <person name="Chen C."/>
            <person name="Yanf M."/>
            <person name="Daum C."/>
            <person name="Ng V."/>
            <person name="Clum A."/>
            <person name="Steindorff A."/>
            <person name="Ohm R."/>
            <person name="Martin F."/>
            <person name="Silar P."/>
            <person name="Natvig D."/>
            <person name="Lalanne C."/>
            <person name="Gautier V."/>
            <person name="Ament-velasquez S.L."/>
            <person name="Kruys A."/>
            <person name="Hutchinson M.I."/>
            <person name="Powell A.J."/>
            <person name="Barry K."/>
            <person name="Miller A.N."/>
            <person name="Grigoriev I.V."/>
            <person name="Debuchy R."/>
            <person name="Gladieux P."/>
            <person name="Thoren M.H."/>
            <person name="Johannesson H."/>
        </authorList>
    </citation>
    <scope>NUCLEOTIDE SEQUENCE</scope>
    <source>
        <strain evidence="3">CBS 232.78</strain>
    </source>
</reference>
<evidence type="ECO:0000313" key="3">
    <source>
        <dbReference type="EMBL" id="KAK3390445.1"/>
    </source>
</evidence>
<evidence type="ECO:0000256" key="2">
    <source>
        <dbReference type="SAM" id="MobiDB-lite"/>
    </source>
</evidence>
<feature type="region of interest" description="Disordered" evidence="2">
    <location>
        <begin position="227"/>
        <end position="391"/>
    </location>
</feature>
<gene>
    <name evidence="3" type="ORF">B0H63DRAFT_446563</name>
</gene>
<dbReference type="SUPFAM" id="SSF57701">
    <property type="entry name" value="Zn2/Cys6 DNA-binding domain"/>
    <property type="match status" value="1"/>
</dbReference>
<keyword evidence="4" id="KW-1185">Reference proteome</keyword>
<feature type="compositionally biased region" description="Low complexity" evidence="2">
    <location>
        <begin position="561"/>
        <end position="572"/>
    </location>
</feature>
<dbReference type="AlphaFoldDB" id="A0AAE0U4L9"/>
<accession>A0AAE0U4L9</accession>
<dbReference type="Proteomes" id="UP001285441">
    <property type="component" value="Unassembled WGS sequence"/>
</dbReference>
<name>A0AAE0U4L9_9PEZI</name>
<evidence type="ECO:0000256" key="1">
    <source>
        <dbReference type="ARBA" id="ARBA00023242"/>
    </source>
</evidence>
<sequence length="572" mass="62205">MEALLSATQNSSHTCGSVADLRDNLRGILSSKVTETRAEHVSLTLGLRSTTIFDVPVFETESEALENASNIDPLLGGSRSSVAPVSQANDSQQTRKIKAIDTLINQPLDDHVLQNSVAKHIISSLGEVDGSSWTVRQVSRNDQGWTFTHICKHSRQAWSRQNSKNPARITICEWSNKDGQDPVNLGRPAFDCRGSVTIAFVRSTRSIDVKYDHTPMHKTVSQLIDLLIPPPEEPAPVVNRRAAKEPKERPPRPPRPPKEPKSLKELKAPRPPKTPKSSKKRQAENGQQEGETSQPKKRWKKKDSTAGANGTVVPPEMPGALPVGQDSDHQLYNTTTQSYGNDGLGVSGSYAEGLVGSSTANGAGPRSKSQASDHGGVHSQSILNLPPGEAARRRDVAMKLLSDQGTDPQTLSPDQFNIFANQSSKLQHESLAMLVKYGAERLHIVHPTKNGEITSQDASAGYESAANHVPALAPAQSQSAPDGPSKIKKSRKRKSDQAVEAIVFSANANGKGKERCDKIKPSCTHCVTKGYTCIYPAAKPRKSRTSEALSQVVIDDEEEQQQQTQQEQQQQQ</sequence>
<feature type="compositionally biased region" description="Basic and acidic residues" evidence="2">
    <location>
        <begin position="242"/>
        <end position="268"/>
    </location>
</feature>
<feature type="compositionally biased region" description="Polar residues" evidence="2">
    <location>
        <begin position="330"/>
        <end position="340"/>
    </location>
</feature>
<feature type="compositionally biased region" description="Low complexity" evidence="2">
    <location>
        <begin position="472"/>
        <end position="481"/>
    </location>
</feature>
<feature type="region of interest" description="Disordered" evidence="2">
    <location>
        <begin position="472"/>
        <end position="496"/>
    </location>
</feature>
<keyword evidence="1" id="KW-0539">Nucleus</keyword>
<dbReference type="InterPro" id="IPR001138">
    <property type="entry name" value="Zn2Cys6_DnaBD"/>
</dbReference>
<dbReference type="CDD" id="cd00067">
    <property type="entry name" value="GAL4"/>
    <property type="match status" value="1"/>
</dbReference>
<dbReference type="InterPro" id="IPR036864">
    <property type="entry name" value="Zn2-C6_fun-type_DNA-bd_sf"/>
</dbReference>
<reference evidence="3" key="1">
    <citation type="journal article" date="2023" name="Mol. Phylogenet. Evol.">
        <title>Genome-scale phylogeny and comparative genomics of the fungal order Sordariales.</title>
        <authorList>
            <person name="Hensen N."/>
            <person name="Bonometti L."/>
            <person name="Westerberg I."/>
            <person name="Brannstrom I.O."/>
            <person name="Guillou S."/>
            <person name="Cros-Aarteil S."/>
            <person name="Calhoun S."/>
            <person name="Haridas S."/>
            <person name="Kuo A."/>
            <person name="Mondo S."/>
            <person name="Pangilinan J."/>
            <person name="Riley R."/>
            <person name="LaButti K."/>
            <person name="Andreopoulos B."/>
            <person name="Lipzen A."/>
            <person name="Chen C."/>
            <person name="Yan M."/>
            <person name="Daum C."/>
            <person name="Ng V."/>
            <person name="Clum A."/>
            <person name="Steindorff A."/>
            <person name="Ohm R.A."/>
            <person name="Martin F."/>
            <person name="Silar P."/>
            <person name="Natvig D.O."/>
            <person name="Lalanne C."/>
            <person name="Gautier V."/>
            <person name="Ament-Velasquez S.L."/>
            <person name="Kruys A."/>
            <person name="Hutchinson M.I."/>
            <person name="Powell A.J."/>
            <person name="Barry K."/>
            <person name="Miller A.N."/>
            <person name="Grigoriev I.V."/>
            <person name="Debuchy R."/>
            <person name="Gladieux P."/>
            <person name="Hiltunen Thoren M."/>
            <person name="Johannesson H."/>
        </authorList>
    </citation>
    <scope>NUCLEOTIDE SEQUENCE</scope>
    <source>
        <strain evidence="3">CBS 232.78</strain>
    </source>
</reference>
<dbReference type="GO" id="GO:0000981">
    <property type="term" value="F:DNA-binding transcription factor activity, RNA polymerase II-specific"/>
    <property type="evidence" value="ECO:0007669"/>
    <property type="project" value="InterPro"/>
</dbReference>
<feature type="compositionally biased region" description="Polar residues" evidence="2">
    <location>
        <begin position="356"/>
        <end position="383"/>
    </location>
</feature>